<feature type="non-terminal residue" evidence="1">
    <location>
        <position position="1"/>
    </location>
</feature>
<organism evidence="1 2">
    <name type="scientific">Ephemerocybe angulata</name>
    <dbReference type="NCBI Taxonomy" id="980116"/>
    <lineage>
        <taxon>Eukaryota</taxon>
        <taxon>Fungi</taxon>
        <taxon>Dikarya</taxon>
        <taxon>Basidiomycota</taxon>
        <taxon>Agaricomycotina</taxon>
        <taxon>Agaricomycetes</taxon>
        <taxon>Agaricomycetidae</taxon>
        <taxon>Agaricales</taxon>
        <taxon>Agaricineae</taxon>
        <taxon>Psathyrellaceae</taxon>
        <taxon>Ephemerocybe</taxon>
    </lineage>
</organism>
<gene>
    <name evidence="1" type="ORF">DFP72DRAFT_761799</name>
</gene>
<accession>A0A8H6LRU7</accession>
<protein>
    <recommendedName>
        <fullName evidence="3">DDE Tnp4 domain-containing protein</fullName>
    </recommendedName>
</protein>
<sequence length="51" mass="5744">GSTADATMYSYARNIDFRIPDGKVYLADAGFGICDSLLVPYRGTRYYLAEW</sequence>
<reference evidence="1 2" key="1">
    <citation type="submission" date="2020-07" db="EMBL/GenBank/DDBJ databases">
        <title>Comparative genomics of pyrophilous fungi reveals a link between fire events and developmental genes.</title>
        <authorList>
            <consortium name="DOE Joint Genome Institute"/>
            <person name="Steindorff A.S."/>
            <person name="Carver A."/>
            <person name="Calhoun S."/>
            <person name="Stillman K."/>
            <person name="Liu H."/>
            <person name="Lipzen A."/>
            <person name="Pangilinan J."/>
            <person name="Labutti K."/>
            <person name="Bruns T.D."/>
            <person name="Grigoriev I.V."/>
        </authorList>
    </citation>
    <scope>NUCLEOTIDE SEQUENCE [LARGE SCALE GENOMIC DNA]</scope>
    <source>
        <strain evidence="1 2">CBS 144469</strain>
    </source>
</reference>
<evidence type="ECO:0008006" key="3">
    <source>
        <dbReference type="Google" id="ProtNLM"/>
    </source>
</evidence>
<evidence type="ECO:0000313" key="1">
    <source>
        <dbReference type="EMBL" id="KAF6741423.1"/>
    </source>
</evidence>
<dbReference type="AlphaFoldDB" id="A0A8H6LRU7"/>
<dbReference type="OrthoDB" id="1681765at2759"/>
<dbReference type="Proteomes" id="UP000521943">
    <property type="component" value="Unassembled WGS sequence"/>
</dbReference>
<name>A0A8H6LRU7_9AGAR</name>
<comment type="caution">
    <text evidence="1">The sequence shown here is derived from an EMBL/GenBank/DDBJ whole genome shotgun (WGS) entry which is preliminary data.</text>
</comment>
<keyword evidence="2" id="KW-1185">Reference proteome</keyword>
<proteinExistence type="predicted"/>
<evidence type="ECO:0000313" key="2">
    <source>
        <dbReference type="Proteomes" id="UP000521943"/>
    </source>
</evidence>
<dbReference type="EMBL" id="JACGCI010000248">
    <property type="protein sequence ID" value="KAF6741423.1"/>
    <property type="molecule type" value="Genomic_DNA"/>
</dbReference>
<feature type="non-terminal residue" evidence="1">
    <location>
        <position position="51"/>
    </location>
</feature>